<dbReference type="AlphaFoldDB" id="A0A5M3XEM4"/>
<evidence type="ECO:0000313" key="2">
    <source>
        <dbReference type="Proteomes" id="UP000377595"/>
    </source>
</evidence>
<dbReference type="Proteomes" id="UP000377595">
    <property type="component" value="Unassembled WGS sequence"/>
</dbReference>
<evidence type="ECO:0000313" key="1">
    <source>
        <dbReference type="EMBL" id="GES19076.1"/>
    </source>
</evidence>
<keyword evidence="2" id="KW-1185">Reference proteome</keyword>
<protein>
    <submittedName>
        <fullName evidence="1">Uncharacterized protein</fullName>
    </submittedName>
</protein>
<organism evidence="1 2">
    <name type="scientific">Acrocarpospora pleiomorpha</name>
    <dbReference type="NCBI Taxonomy" id="90975"/>
    <lineage>
        <taxon>Bacteria</taxon>
        <taxon>Bacillati</taxon>
        <taxon>Actinomycetota</taxon>
        <taxon>Actinomycetes</taxon>
        <taxon>Streptosporangiales</taxon>
        <taxon>Streptosporangiaceae</taxon>
        <taxon>Acrocarpospora</taxon>
    </lineage>
</organism>
<proteinExistence type="predicted"/>
<comment type="caution">
    <text evidence="1">The sequence shown here is derived from an EMBL/GenBank/DDBJ whole genome shotgun (WGS) entry which is preliminary data.</text>
</comment>
<gene>
    <name evidence="1" type="ORF">Aple_019720</name>
</gene>
<reference evidence="1 2" key="1">
    <citation type="submission" date="2019-10" db="EMBL/GenBank/DDBJ databases">
        <title>Whole genome shotgun sequence of Acrocarpospora pleiomorpha NBRC 16267.</title>
        <authorList>
            <person name="Ichikawa N."/>
            <person name="Kimura A."/>
            <person name="Kitahashi Y."/>
            <person name="Komaki H."/>
            <person name="Oguchi A."/>
        </authorList>
    </citation>
    <scope>NUCLEOTIDE SEQUENCE [LARGE SCALE GENOMIC DNA]</scope>
    <source>
        <strain evidence="1 2">NBRC 16267</strain>
    </source>
</reference>
<sequence length="91" mass="9770">MDTRAGGPLMGGRLFVLDVPENTPIVEVARALPAVTVGTLGPYLVIESEAPISIDRRATGVRHAVWYSCVAGLDGVRIAQWTKDVLRTVAR</sequence>
<name>A0A5M3XEM4_9ACTN</name>
<accession>A0A5M3XEM4</accession>
<dbReference type="EMBL" id="BLAF01000010">
    <property type="protein sequence ID" value="GES19076.1"/>
    <property type="molecule type" value="Genomic_DNA"/>
</dbReference>